<evidence type="ECO:0000256" key="3">
    <source>
        <dbReference type="ARBA" id="ARBA00009324"/>
    </source>
</evidence>
<feature type="transmembrane region" description="Helical" evidence="9">
    <location>
        <begin position="443"/>
        <end position="467"/>
    </location>
</feature>
<keyword evidence="7 9" id="KW-0472">Membrane</keyword>
<feature type="transmembrane region" description="Helical" evidence="9">
    <location>
        <begin position="291"/>
        <end position="312"/>
    </location>
</feature>
<dbReference type="Pfam" id="PF04116">
    <property type="entry name" value="FA_hydroxylase"/>
    <property type="match status" value="1"/>
</dbReference>
<dbReference type="EC" id="2.3.1.225" evidence="9"/>
<keyword evidence="8 9" id="KW-0012">Acyltransferase</keyword>
<comment type="catalytic activity">
    <reaction evidence="9">
        <text>L-cysteinyl-[protein] + hexadecanoyl-CoA = S-hexadecanoyl-L-cysteinyl-[protein] + CoA</text>
        <dbReference type="Rhea" id="RHEA:36683"/>
        <dbReference type="Rhea" id="RHEA-COMP:10131"/>
        <dbReference type="Rhea" id="RHEA-COMP:11032"/>
        <dbReference type="ChEBI" id="CHEBI:29950"/>
        <dbReference type="ChEBI" id="CHEBI:57287"/>
        <dbReference type="ChEBI" id="CHEBI:57379"/>
        <dbReference type="ChEBI" id="CHEBI:74151"/>
        <dbReference type="EC" id="2.3.1.225"/>
    </reaction>
</comment>
<dbReference type="Pfam" id="PF01529">
    <property type="entry name" value="DHHC"/>
    <property type="match status" value="1"/>
</dbReference>
<proteinExistence type="inferred from homology"/>
<evidence type="ECO:0000259" key="10">
    <source>
        <dbReference type="Pfam" id="PF01529"/>
    </source>
</evidence>
<dbReference type="InterPro" id="IPR006694">
    <property type="entry name" value="Fatty_acid_hydroxylase"/>
</dbReference>
<dbReference type="PROSITE" id="PS50216">
    <property type="entry name" value="DHHC"/>
    <property type="match status" value="1"/>
</dbReference>
<dbReference type="RefSeq" id="XP_008232660.1">
    <property type="nucleotide sequence ID" value="XM_008234438.1"/>
</dbReference>
<evidence type="ECO:0000259" key="11">
    <source>
        <dbReference type="Pfam" id="PF04116"/>
    </source>
</evidence>
<dbReference type="GeneID" id="103331785"/>
<evidence type="ECO:0000256" key="9">
    <source>
        <dbReference type="RuleBase" id="RU079119"/>
    </source>
</evidence>
<protein>
    <recommendedName>
        <fullName evidence="9">S-acyltransferase</fullName>
        <ecNumber evidence="9">2.3.1.225</ecNumber>
    </recommendedName>
    <alternativeName>
        <fullName evidence="9">Palmitoyltransferase</fullName>
    </alternativeName>
</protein>
<evidence type="ECO:0000256" key="2">
    <source>
        <dbReference type="ARBA" id="ARBA00008574"/>
    </source>
</evidence>
<feature type="transmembrane region" description="Helical" evidence="9">
    <location>
        <begin position="188"/>
        <end position="207"/>
    </location>
</feature>
<comment type="caution">
    <text evidence="9">Lacks conserved residue(s) required for the propagation of feature annotation.</text>
</comment>
<feature type="transmembrane region" description="Helical" evidence="9">
    <location>
        <begin position="93"/>
        <end position="114"/>
    </location>
</feature>
<evidence type="ECO:0000256" key="7">
    <source>
        <dbReference type="ARBA" id="ARBA00023136"/>
    </source>
</evidence>
<evidence type="ECO:0000256" key="4">
    <source>
        <dbReference type="ARBA" id="ARBA00022679"/>
    </source>
</evidence>
<feature type="transmembrane region" description="Helical" evidence="9">
    <location>
        <begin position="487"/>
        <end position="512"/>
    </location>
</feature>
<sequence length="581" mass="67255">MLPYQSLEEADEALGRALSVAEKLWFQYSAQKPDFILHCHNILFVMLFYTLAPLPFVFIGLGWFKNMDKFKIQPKVDDCFSNMFKCYKHVMRTFVLVVGPLQVISYPTIQWIGIRTSLPLPFLSEVFWQIVVYFIIEDFSHYWVHRMLHTKWAYKKIHRVHHEYTAPIGLAAPYAHWAEILILGLPSFLAPVLVPGHIVTYWLWFILRQLEAIETHSGYLLPWTPTKYIPFYGGAEYHDYHHFVGEQSKRNFASIFTYCYYIYGTNKGYRSHKQVLEKVKKQKKEEKEFCTALRGLGSVMILLVLGVVGVTYYTVVLTNYGPALYNGGLDSLIALVVLILFHCLLVMLLWSYFSVVLTDPGCVPPNWRPAVDEERGEADPLTGSDFSGLQTDPSNQRIRYCRKCNQLKPPRCHHCSVCGRCVLKMDHHCVWVVNCVGALNYKYFLLFLFYTFLETSVVTLSLLPHFISFFSEGEIPGTPSTLATTFLAFVLNLAFALSVLGFLIMHISLVAANTTTIEAYEKKTSPKWRYDLGRKKNFEQVFGMDKRYWFIPAYSEEDLRRIPALQGLEYPSRPEFNSQEF</sequence>
<reference evidence="12" key="1">
    <citation type="journal article" date="2012" name="Nat. Commun.">
        <title>The genome of Prunus mume.</title>
        <authorList>
            <person name="Zhang Q."/>
            <person name="Chen W."/>
            <person name="Sun L."/>
            <person name="Zhao F."/>
            <person name="Huang B."/>
            <person name="Yang W."/>
            <person name="Tao Y."/>
            <person name="Wang J."/>
            <person name="Yuan Z."/>
            <person name="Fan G."/>
            <person name="Xing Z."/>
            <person name="Han C."/>
            <person name="Pan H."/>
            <person name="Zhong X."/>
            <person name="Shi W."/>
            <person name="Liang X."/>
            <person name="Du D."/>
            <person name="Sun F."/>
            <person name="Xu Z."/>
            <person name="Hao R."/>
            <person name="Lv T."/>
            <person name="Lv Y."/>
            <person name="Zheng Z."/>
            <person name="Sun M."/>
            <person name="Luo L."/>
            <person name="Cai M."/>
            <person name="Gao Y."/>
            <person name="Wang J."/>
            <person name="Yin Y."/>
            <person name="Xu X."/>
            <person name="Cheng T."/>
            <person name="Wang J."/>
        </authorList>
    </citation>
    <scope>NUCLEOTIDE SEQUENCE [LARGE SCALE GENOMIC DNA]</scope>
</reference>
<accession>A0ABM0P0K2</accession>
<comment type="subcellular location">
    <subcellularLocation>
        <location evidence="1">Endomembrane system</location>
        <topology evidence="1">Multi-pass membrane protein</topology>
    </subcellularLocation>
</comment>
<name>A0ABM0P0K2_PRUMU</name>
<dbReference type="Proteomes" id="UP000694861">
    <property type="component" value="Linkage group LG5"/>
</dbReference>
<comment type="similarity">
    <text evidence="2 9">Belongs to the DHHC palmitoyltransferase family.</text>
</comment>
<evidence type="ECO:0000313" key="13">
    <source>
        <dbReference type="RefSeq" id="XP_008232660.1"/>
    </source>
</evidence>
<dbReference type="PANTHER" id="PTHR12246">
    <property type="entry name" value="PALMITOYLTRANSFERASE ZDHHC16"/>
    <property type="match status" value="1"/>
</dbReference>
<gene>
    <name evidence="13" type="primary">LOC103331785</name>
</gene>
<feature type="domain" description="Palmitoyltransferase DHHC" evidence="10">
    <location>
        <begin position="396"/>
        <end position="522"/>
    </location>
</feature>
<evidence type="ECO:0000313" key="12">
    <source>
        <dbReference type="Proteomes" id="UP000694861"/>
    </source>
</evidence>
<organism evidence="12 13">
    <name type="scientific">Prunus mume</name>
    <name type="common">Japanese apricot</name>
    <name type="synonym">Armeniaca mume</name>
    <dbReference type="NCBI Taxonomy" id="102107"/>
    <lineage>
        <taxon>Eukaryota</taxon>
        <taxon>Viridiplantae</taxon>
        <taxon>Streptophyta</taxon>
        <taxon>Embryophyta</taxon>
        <taxon>Tracheophyta</taxon>
        <taxon>Spermatophyta</taxon>
        <taxon>Magnoliopsida</taxon>
        <taxon>eudicotyledons</taxon>
        <taxon>Gunneridae</taxon>
        <taxon>Pentapetalae</taxon>
        <taxon>rosids</taxon>
        <taxon>fabids</taxon>
        <taxon>Rosales</taxon>
        <taxon>Rosaceae</taxon>
        <taxon>Amygdaloideae</taxon>
        <taxon>Amygdaleae</taxon>
        <taxon>Prunus</taxon>
    </lineage>
</organism>
<reference evidence="13" key="2">
    <citation type="submission" date="2025-08" db="UniProtKB">
        <authorList>
            <consortium name="RefSeq"/>
        </authorList>
    </citation>
    <scope>IDENTIFICATION</scope>
</reference>
<evidence type="ECO:0000256" key="1">
    <source>
        <dbReference type="ARBA" id="ARBA00004127"/>
    </source>
</evidence>
<keyword evidence="6 9" id="KW-1133">Transmembrane helix</keyword>
<feature type="transmembrane region" description="Helical" evidence="9">
    <location>
        <begin position="332"/>
        <end position="353"/>
    </location>
</feature>
<comment type="similarity">
    <text evidence="3">Belongs to the sterol desaturase family.</text>
</comment>
<keyword evidence="12" id="KW-1185">Reference proteome</keyword>
<dbReference type="InterPro" id="IPR039859">
    <property type="entry name" value="PFA4/ZDH16/20/ERF2-like"/>
</dbReference>
<keyword evidence="5 9" id="KW-0812">Transmembrane</keyword>
<keyword evidence="4 9" id="KW-0808">Transferase</keyword>
<evidence type="ECO:0000256" key="6">
    <source>
        <dbReference type="ARBA" id="ARBA00022989"/>
    </source>
</evidence>
<feature type="transmembrane region" description="Helical" evidence="9">
    <location>
        <begin position="42"/>
        <end position="64"/>
    </location>
</feature>
<dbReference type="InterPro" id="IPR001594">
    <property type="entry name" value="Palmitoyltrfase_DHHC"/>
</dbReference>
<evidence type="ECO:0000256" key="5">
    <source>
        <dbReference type="ARBA" id="ARBA00022692"/>
    </source>
</evidence>
<feature type="domain" description="Fatty acid hydroxylase" evidence="11">
    <location>
        <begin position="131"/>
        <end position="265"/>
    </location>
</feature>
<evidence type="ECO:0000256" key="8">
    <source>
        <dbReference type="ARBA" id="ARBA00023315"/>
    </source>
</evidence>
<comment type="domain">
    <text evidence="9">The DHHC domain is required for palmitoyltransferase activity.</text>
</comment>